<keyword evidence="7 12" id="KW-0658">Purine biosynthesis</keyword>
<sequence length="419" mass="45522">MNVLVIGRGGREHSIIMKLAQSEEISSLYVAPGNPGMGDFVTYIPIEEMEIAKLVDFAKQQQIDLTIVGPEAPLMTGIVNEFQAAGLRIFAPRKEAALIEGSKSFAKEVMKKYQIPTAEYETFTDPSTAKKYVEAKGVPIVIKADGLAAGKGVVIAETIDVAFQVIDDMLVSNSFREAGAQIVIEEFLEGSEFSLMAFVNGENVFPLIPAKDHKRVYDDDLGPNTGGMGAYAPVFEIPKEIITISTREILEKTATALVKEGRSFTGILYAGLMLTDQGPKVIEFNARFGDPETQVVLPLLKNDLLQVVLDVLDGKNPNLVWEKKTCLGVVLASEGYPSNYIKGTKIPSFKKSSETFIAYAGIEKTDAGFVSNGGRVLLVGAKGTSLAEAGRYVYSILPHNHRLEGLFYRTDIGKIGSVR</sequence>
<dbReference type="InterPro" id="IPR013815">
    <property type="entry name" value="ATP_grasp_subdomain_1"/>
</dbReference>
<evidence type="ECO:0000256" key="10">
    <source>
        <dbReference type="ARBA" id="ARBA00042242"/>
    </source>
</evidence>
<evidence type="ECO:0000256" key="3">
    <source>
        <dbReference type="ARBA" id="ARBA00005174"/>
    </source>
</evidence>
<comment type="pathway">
    <text evidence="3 12">Purine metabolism; IMP biosynthesis via de novo pathway; N(1)-(5-phospho-D-ribosyl)glycinamide from 5-phospho-alpha-D-ribose 1-diphosphate: step 2/2.</text>
</comment>
<dbReference type="Pfam" id="PF02844">
    <property type="entry name" value="GARS_N"/>
    <property type="match status" value="1"/>
</dbReference>
<evidence type="ECO:0000256" key="9">
    <source>
        <dbReference type="ARBA" id="ARBA00038345"/>
    </source>
</evidence>
<comment type="cofactor">
    <cofactor evidence="1">
        <name>Mn(2+)</name>
        <dbReference type="ChEBI" id="CHEBI:29035"/>
    </cofactor>
</comment>
<evidence type="ECO:0000256" key="6">
    <source>
        <dbReference type="ARBA" id="ARBA00022741"/>
    </source>
</evidence>
<evidence type="ECO:0000259" key="14">
    <source>
        <dbReference type="PROSITE" id="PS50975"/>
    </source>
</evidence>
<comment type="caution">
    <text evidence="15">The sequence shown here is derived from an EMBL/GenBank/DDBJ whole genome shotgun (WGS) entry which is preliminary data.</text>
</comment>
<organism evidence="15 16">
    <name type="scientific">Ornithinibacillus bavariensis</name>
    <dbReference type="NCBI Taxonomy" id="545502"/>
    <lineage>
        <taxon>Bacteria</taxon>
        <taxon>Bacillati</taxon>
        <taxon>Bacillota</taxon>
        <taxon>Bacilli</taxon>
        <taxon>Bacillales</taxon>
        <taxon>Bacillaceae</taxon>
        <taxon>Ornithinibacillus</taxon>
    </lineage>
</organism>
<dbReference type="Gene3D" id="3.30.470.20">
    <property type="entry name" value="ATP-grasp fold, B domain"/>
    <property type="match status" value="1"/>
</dbReference>
<comment type="similarity">
    <text evidence="9 12">Belongs to the GARS family.</text>
</comment>
<dbReference type="GO" id="GO:0006189">
    <property type="term" value="P:'de novo' IMP biosynthetic process"/>
    <property type="evidence" value="ECO:0007669"/>
    <property type="project" value="UniProtKB-UniRule"/>
</dbReference>
<dbReference type="InterPro" id="IPR011761">
    <property type="entry name" value="ATP-grasp"/>
</dbReference>
<dbReference type="Pfam" id="PF01071">
    <property type="entry name" value="GARS_A"/>
    <property type="match status" value="1"/>
</dbReference>
<dbReference type="InterPro" id="IPR016185">
    <property type="entry name" value="PreATP-grasp_dom_sf"/>
</dbReference>
<dbReference type="GO" id="GO:0009113">
    <property type="term" value="P:purine nucleobase biosynthetic process"/>
    <property type="evidence" value="ECO:0007669"/>
    <property type="project" value="InterPro"/>
</dbReference>
<dbReference type="PANTHER" id="PTHR43472">
    <property type="entry name" value="PHOSPHORIBOSYLAMINE--GLYCINE LIGASE"/>
    <property type="match status" value="1"/>
</dbReference>
<dbReference type="SUPFAM" id="SSF51246">
    <property type="entry name" value="Rudiment single hybrid motif"/>
    <property type="match status" value="1"/>
</dbReference>
<keyword evidence="8 13" id="KW-0067">ATP-binding</keyword>
<dbReference type="AlphaFoldDB" id="A0A919X8K8"/>
<protein>
    <recommendedName>
        <fullName evidence="4 12">Phosphoribosylamine--glycine ligase</fullName>
        <ecNumber evidence="4 12">6.3.4.13</ecNumber>
    </recommendedName>
    <alternativeName>
        <fullName evidence="12">GARS</fullName>
    </alternativeName>
    <alternativeName>
        <fullName evidence="10 12">Glycinamide ribonucleotide synthetase</fullName>
    </alternativeName>
    <alternativeName>
        <fullName evidence="11 12">Phosphoribosylglycinamide synthetase</fullName>
    </alternativeName>
</protein>
<dbReference type="Gene3D" id="3.90.600.10">
    <property type="entry name" value="Phosphoribosylglycinamide synthetase, C-terminal domain"/>
    <property type="match status" value="1"/>
</dbReference>
<dbReference type="NCBIfam" id="TIGR00877">
    <property type="entry name" value="purD"/>
    <property type="match status" value="1"/>
</dbReference>
<dbReference type="GO" id="GO:0005524">
    <property type="term" value="F:ATP binding"/>
    <property type="evidence" value="ECO:0007669"/>
    <property type="project" value="UniProtKB-UniRule"/>
</dbReference>
<dbReference type="GO" id="GO:0004637">
    <property type="term" value="F:phosphoribosylamine-glycine ligase activity"/>
    <property type="evidence" value="ECO:0007669"/>
    <property type="project" value="UniProtKB-UniRule"/>
</dbReference>
<dbReference type="InterPro" id="IPR020559">
    <property type="entry name" value="PRibGlycinamide_synth_CS"/>
</dbReference>
<evidence type="ECO:0000256" key="5">
    <source>
        <dbReference type="ARBA" id="ARBA00022598"/>
    </source>
</evidence>
<proteinExistence type="inferred from homology"/>
<dbReference type="HAMAP" id="MF_00138">
    <property type="entry name" value="GARS"/>
    <property type="match status" value="1"/>
</dbReference>
<dbReference type="EMBL" id="BORP01000005">
    <property type="protein sequence ID" value="GIO28011.1"/>
    <property type="molecule type" value="Genomic_DNA"/>
</dbReference>
<name>A0A919X8K8_9BACI</name>
<evidence type="ECO:0000256" key="11">
    <source>
        <dbReference type="ARBA" id="ARBA00042864"/>
    </source>
</evidence>
<dbReference type="EC" id="6.3.4.13" evidence="4 12"/>
<accession>A0A919X8K8</accession>
<dbReference type="Gene3D" id="3.40.50.20">
    <property type="match status" value="1"/>
</dbReference>
<dbReference type="PROSITE" id="PS50975">
    <property type="entry name" value="ATP_GRASP"/>
    <property type="match status" value="1"/>
</dbReference>
<evidence type="ECO:0000256" key="2">
    <source>
        <dbReference type="ARBA" id="ARBA00001946"/>
    </source>
</evidence>
<dbReference type="InterPro" id="IPR000115">
    <property type="entry name" value="PRibGlycinamide_synth"/>
</dbReference>
<dbReference type="SMART" id="SM01209">
    <property type="entry name" value="GARS_A"/>
    <property type="match status" value="1"/>
</dbReference>
<dbReference type="PROSITE" id="PS00184">
    <property type="entry name" value="GARS"/>
    <property type="match status" value="1"/>
</dbReference>
<dbReference type="Gene3D" id="3.30.1490.20">
    <property type="entry name" value="ATP-grasp fold, A domain"/>
    <property type="match status" value="1"/>
</dbReference>
<dbReference type="RefSeq" id="WP_212921473.1">
    <property type="nucleotide sequence ID" value="NZ_BORP01000005.1"/>
</dbReference>
<evidence type="ECO:0000256" key="7">
    <source>
        <dbReference type="ARBA" id="ARBA00022755"/>
    </source>
</evidence>
<keyword evidence="16" id="KW-1185">Reference proteome</keyword>
<dbReference type="InterPro" id="IPR037123">
    <property type="entry name" value="PRibGlycinamide_synth_C_sf"/>
</dbReference>
<dbReference type="Proteomes" id="UP000676917">
    <property type="component" value="Unassembled WGS sequence"/>
</dbReference>
<dbReference type="SUPFAM" id="SSF52440">
    <property type="entry name" value="PreATP-grasp domain"/>
    <property type="match status" value="1"/>
</dbReference>
<evidence type="ECO:0000313" key="16">
    <source>
        <dbReference type="Proteomes" id="UP000676917"/>
    </source>
</evidence>
<dbReference type="InterPro" id="IPR020561">
    <property type="entry name" value="PRibGlycinamid_synth_ATP-grasp"/>
</dbReference>
<keyword evidence="5 12" id="KW-0436">Ligase</keyword>
<feature type="domain" description="ATP-grasp" evidence="14">
    <location>
        <begin position="107"/>
        <end position="313"/>
    </location>
</feature>
<dbReference type="PANTHER" id="PTHR43472:SF1">
    <property type="entry name" value="PHOSPHORIBOSYLAMINE--GLYCINE LIGASE, CHLOROPLASTIC"/>
    <property type="match status" value="1"/>
</dbReference>
<dbReference type="SUPFAM" id="SSF56059">
    <property type="entry name" value="Glutathione synthetase ATP-binding domain-like"/>
    <property type="match status" value="1"/>
</dbReference>
<dbReference type="GO" id="GO:0046872">
    <property type="term" value="F:metal ion binding"/>
    <property type="evidence" value="ECO:0007669"/>
    <property type="project" value="InterPro"/>
</dbReference>
<evidence type="ECO:0000256" key="12">
    <source>
        <dbReference type="HAMAP-Rule" id="MF_00138"/>
    </source>
</evidence>
<dbReference type="SMART" id="SM01210">
    <property type="entry name" value="GARS_C"/>
    <property type="match status" value="1"/>
</dbReference>
<gene>
    <name evidence="12 15" type="primary">purD</name>
    <name evidence="15" type="ORF">J43TS3_26220</name>
</gene>
<comment type="cofactor">
    <cofactor evidence="2">
        <name>Mg(2+)</name>
        <dbReference type="ChEBI" id="CHEBI:18420"/>
    </cofactor>
</comment>
<reference evidence="15" key="1">
    <citation type="submission" date="2021-03" db="EMBL/GenBank/DDBJ databases">
        <title>Antimicrobial resistance genes in bacteria isolated from Japanese honey, and their potential for conferring macrolide and lincosamide resistance in the American foulbrood pathogen Paenibacillus larvae.</title>
        <authorList>
            <person name="Okamoto M."/>
            <person name="Kumagai M."/>
            <person name="Kanamori H."/>
            <person name="Takamatsu D."/>
        </authorList>
    </citation>
    <scope>NUCLEOTIDE SEQUENCE</scope>
    <source>
        <strain evidence="15">J43TS3</strain>
    </source>
</reference>
<evidence type="ECO:0000313" key="15">
    <source>
        <dbReference type="EMBL" id="GIO28011.1"/>
    </source>
</evidence>
<evidence type="ECO:0000256" key="4">
    <source>
        <dbReference type="ARBA" id="ARBA00013255"/>
    </source>
</evidence>
<comment type="catalytic activity">
    <reaction evidence="12">
        <text>5-phospho-beta-D-ribosylamine + glycine + ATP = N(1)-(5-phospho-beta-D-ribosyl)glycinamide + ADP + phosphate + H(+)</text>
        <dbReference type="Rhea" id="RHEA:17453"/>
        <dbReference type="ChEBI" id="CHEBI:15378"/>
        <dbReference type="ChEBI" id="CHEBI:30616"/>
        <dbReference type="ChEBI" id="CHEBI:43474"/>
        <dbReference type="ChEBI" id="CHEBI:57305"/>
        <dbReference type="ChEBI" id="CHEBI:58681"/>
        <dbReference type="ChEBI" id="CHEBI:143788"/>
        <dbReference type="ChEBI" id="CHEBI:456216"/>
        <dbReference type="EC" id="6.3.4.13"/>
    </reaction>
</comment>
<dbReference type="Pfam" id="PF02843">
    <property type="entry name" value="GARS_C"/>
    <property type="match status" value="1"/>
</dbReference>
<evidence type="ECO:0000256" key="13">
    <source>
        <dbReference type="PROSITE-ProRule" id="PRU00409"/>
    </source>
</evidence>
<dbReference type="InterPro" id="IPR011054">
    <property type="entry name" value="Rudment_hybrid_motif"/>
</dbReference>
<dbReference type="InterPro" id="IPR020560">
    <property type="entry name" value="PRibGlycinamide_synth_C-dom"/>
</dbReference>
<evidence type="ECO:0000256" key="1">
    <source>
        <dbReference type="ARBA" id="ARBA00001936"/>
    </source>
</evidence>
<keyword evidence="6 13" id="KW-0547">Nucleotide-binding</keyword>
<dbReference type="InterPro" id="IPR020562">
    <property type="entry name" value="PRibGlycinamide_synth_N"/>
</dbReference>
<evidence type="ECO:0000256" key="8">
    <source>
        <dbReference type="ARBA" id="ARBA00022840"/>
    </source>
</evidence>